<evidence type="ECO:0000256" key="4">
    <source>
        <dbReference type="ARBA" id="ARBA00022692"/>
    </source>
</evidence>
<keyword evidence="9" id="KW-0175">Coiled coil</keyword>
<dbReference type="Gene3D" id="1.20.1560.10">
    <property type="entry name" value="ABC transporter type 1, transmembrane domain"/>
    <property type="match status" value="1"/>
</dbReference>
<feature type="transmembrane region" description="Helical" evidence="10">
    <location>
        <begin position="409"/>
        <end position="431"/>
    </location>
</feature>
<keyword evidence="7 10" id="KW-1133">Transmembrane helix</keyword>
<evidence type="ECO:0000256" key="8">
    <source>
        <dbReference type="ARBA" id="ARBA00023136"/>
    </source>
</evidence>
<dbReference type="PANTHER" id="PTHR24221">
    <property type="entry name" value="ATP-BINDING CASSETTE SUB-FAMILY B"/>
    <property type="match status" value="1"/>
</dbReference>
<evidence type="ECO:0000256" key="10">
    <source>
        <dbReference type="SAM" id="Phobius"/>
    </source>
</evidence>
<dbReference type="InterPro" id="IPR017871">
    <property type="entry name" value="ABC_transporter-like_CS"/>
</dbReference>
<dbReference type="PROSITE" id="PS50893">
    <property type="entry name" value="ABC_TRANSPORTER_2"/>
    <property type="match status" value="1"/>
</dbReference>
<keyword evidence="2" id="KW-0813">Transport</keyword>
<reference evidence="13 14" key="1">
    <citation type="submission" date="2017-06" db="EMBL/GenBank/DDBJ databases">
        <title>Genome Sequencing of the methanotroph Methylovulum psychrotolerants str. HV10-M2 isolated from a high-altitude environment.</title>
        <authorList>
            <person name="Mateos-Rivera A."/>
        </authorList>
    </citation>
    <scope>NUCLEOTIDE SEQUENCE [LARGE SCALE GENOMIC DNA]</scope>
    <source>
        <strain evidence="13 14">HV10_M2</strain>
    </source>
</reference>
<dbReference type="NCBIfam" id="TIGR03797">
    <property type="entry name" value="NHLM_micro_ABC2"/>
    <property type="match status" value="1"/>
</dbReference>
<proteinExistence type="predicted"/>
<feature type="transmembrane region" description="Helical" evidence="10">
    <location>
        <begin position="443"/>
        <end position="462"/>
    </location>
</feature>
<dbReference type="RefSeq" id="WP_088619549.1">
    <property type="nucleotide sequence ID" value="NZ_CP022129.1"/>
</dbReference>
<dbReference type="Proteomes" id="UP000197019">
    <property type="component" value="Chromosome"/>
</dbReference>
<feature type="transmembrane region" description="Helical" evidence="10">
    <location>
        <begin position="629"/>
        <end position="651"/>
    </location>
</feature>
<dbReference type="InterPro" id="IPR003439">
    <property type="entry name" value="ABC_transporter-like_ATP-bd"/>
</dbReference>
<dbReference type="GO" id="GO:0034040">
    <property type="term" value="F:ATPase-coupled lipid transmembrane transporter activity"/>
    <property type="evidence" value="ECO:0007669"/>
    <property type="project" value="TreeGrafter"/>
</dbReference>
<dbReference type="Pfam" id="PF00005">
    <property type="entry name" value="ABC_tran"/>
    <property type="match status" value="1"/>
</dbReference>
<dbReference type="InterPro" id="IPR003593">
    <property type="entry name" value="AAA+_ATPase"/>
</dbReference>
<name>A0A1Z4BZG1_9GAMM</name>
<dbReference type="FunFam" id="3.40.50.300:FF:000299">
    <property type="entry name" value="ABC transporter ATP-binding protein/permease"/>
    <property type="match status" value="1"/>
</dbReference>
<dbReference type="PROSITE" id="PS00211">
    <property type="entry name" value="ABC_TRANSPORTER_1"/>
    <property type="match status" value="1"/>
</dbReference>
<evidence type="ECO:0000256" key="7">
    <source>
        <dbReference type="ARBA" id="ARBA00022989"/>
    </source>
</evidence>
<keyword evidence="14" id="KW-1185">Reference proteome</keyword>
<feature type="domain" description="ABC transmembrane type-1" evidence="12">
    <location>
        <begin position="409"/>
        <end position="685"/>
    </location>
</feature>
<dbReference type="PROSITE" id="PS50929">
    <property type="entry name" value="ABC_TM1F"/>
    <property type="match status" value="1"/>
</dbReference>
<dbReference type="PANTHER" id="PTHR24221:SF654">
    <property type="entry name" value="ATP-BINDING CASSETTE SUB-FAMILY B MEMBER 6"/>
    <property type="match status" value="1"/>
</dbReference>
<dbReference type="InterPro" id="IPR036640">
    <property type="entry name" value="ABC1_TM_sf"/>
</dbReference>
<dbReference type="GO" id="GO:0005524">
    <property type="term" value="F:ATP binding"/>
    <property type="evidence" value="ECO:0007669"/>
    <property type="project" value="UniProtKB-KW"/>
</dbReference>
<dbReference type="GO" id="GO:0016887">
    <property type="term" value="F:ATP hydrolysis activity"/>
    <property type="evidence" value="ECO:0007669"/>
    <property type="project" value="InterPro"/>
</dbReference>
<dbReference type="Gene3D" id="3.40.50.300">
    <property type="entry name" value="P-loop containing nucleotide triphosphate hydrolases"/>
    <property type="match status" value="1"/>
</dbReference>
<organism evidence="13 14">
    <name type="scientific">Methylovulum psychrotolerans</name>
    <dbReference type="NCBI Taxonomy" id="1704499"/>
    <lineage>
        <taxon>Bacteria</taxon>
        <taxon>Pseudomonadati</taxon>
        <taxon>Pseudomonadota</taxon>
        <taxon>Gammaproteobacteria</taxon>
        <taxon>Methylococcales</taxon>
        <taxon>Methylococcaceae</taxon>
        <taxon>Methylovulum</taxon>
    </lineage>
</organism>
<protein>
    <submittedName>
        <fullName evidence="13">NHLP bacteriocin export ABC transporter permease/ATPase subunit</fullName>
    </submittedName>
</protein>
<evidence type="ECO:0000256" key="6">
    <source>
        <dbReference type="ARBA" id="ARBA00022840"/>
    </source>
</evidence>
<dbReference type="InterPro" id="IPR022515">
    <property type="entry name" value="NHPM_micro_ABC2"/>
</dbReference>
<dbReference type="SUPFAM" id="SSF52540">
    <property type="entry name" value="P-loop containing nucleoside triphosphate hydrolases"/>
    <property type="match status" value="1"/>
</dbReference>
<dbReference type="SUPFAM" id="SSF90123">
    <property type="entry name" value="ABC transporter transmembrane region"/>
    <property type="match status" value="1"/>
</dbReference>
<evidence type="ECO:0000256" key="2">
    <source>
        <dbReference type="ARBA" id="ARBA00022448"/>
    </source>
</evidence>
<feature type="coiled-coil region" evidence="9">
    <location>
        <begin position="210"/>
        <end position="237"/>
    </location>
</feature>
<keyword evidence="3" id="KW-1003">Cell membrane</keyword>
<feature type="transmembrane region" description="Helical" evidence="10">
    <location>
        <begin position="671"/>
        <end position="692"/>
    </location>
</feature>
<evidence type="ECO:0000256" key="1">
    <source>
        <dbReference type="ARBA" id="ARBA00004651"/>
    </source>
</evidence>
<feature type="transmembrane region" description="Helical" evidence="10">
    <location>
        <begin position="548"/>
        <end position="567"/>
    </location>
</feature>
<evidence type="ECO:0000256" key="9">
    <source>
        <dbReference type="SAM" id="Coils"/>
    </source>
</evidence>
<feature type="domain" description="ABC transporter" evidence="11">
    <location>
        <begin position="719"/>
        <end position="951"/>
    </location>
</feature>
<gene>
    <name evidence="13" type="ORF">CEK71_11665</name>
</gene>
<keyword evidence="8 10" id="KW-0472">Membrane</keyword>
<dbReference type="KEGG" id="mpsy:CEK71_11665"/>
<keyword evidence="6" id="KW-0067">ATP-binding</keyword>
<dbReference type="InterPro" id="IPR027417">
    <property type="entry name" value="P-loop_NTPase"/>
</dbReference>
<feature type="transmembrane region" description="Helical" evidence="10">
    <location>
        <begin position="524"/>
        <end position="542"/>
    </location>
</feature>
<evidence type="ECO:0000259" key="11">
    <source>
        <dbReference type="PROSITE" id="PS50893"/>
    </source>
</evidence>
<dbReference type="GO" id="GO:0140359">
    <property type="term" value="F:ABC-type transporter activity"/>
    <property type="evidence" value="ECO:0007669"/>
    <property type="project" value="InterPro"/>
</dbReference>
<evidence type="ECO:0000313" key="13">
    <source>
        <dbReference type="EMBL" id="ASF46677.1"/>
    </source>
</evidence>
<sequence>MNISALETLPLDSNQPILLNGRGELWKVAQGQVDLFAVEVRDGNPVGVREHICRLQAGHYLLGLGEGGGAVGMGLLAVGLPGTRLACLASSLSARAELAAESPEEWVAELDEWLIMLNVVLRQSSAMDSLFEEADKEDHEGVVWLVDPSGEALIPVLVWMPMQQVRSRTVVLPLNLQAWMEASVDGDLVCQSSAVLASTGHLQTALDACHSALLEAIKEQRDQRQSAEAQRLVYKQELETQRFGDALAGLTHIMDASSEQYLPFSDWTGLAAVDACLLVMEASGIRSPLPSGEKIDPAIHTVENLALRSRVALRQVTLTGEHWWLEDAGALLAARKDGSPVALLPRGRQGYWLVDPTDKSRVPLTQENAAGLGDTAVTFFRTFPIGQPIGIKEALRLGKVGSGGDFRRLLGVGVLGGLLGLLVPFGTGLLIDSVIPNAQHSELVQLVLLLFTATLGISAFELTRAIAMLRIMDGRIGNAVQMAVIHRLLYLPTVFFRRYSAGDLANRALGIGMIFRQFNTTTQAAVLSWFFGLASLICLFFISQKLAWLAVLLAVLIILLFSGLNYWRLTFERRKYRLQGTLASRVFQLLNGIGKLHANGAEKRAFALWATDFAKQKALDYQARRISNIIIVIESSYPVLASALLFGITAFALPNLSTGDFVFFNTAFTQFLASTLAMFNALTMLIPVIPLYERAQPILETLPEMSAAHKSPGLLTGAIDLNLVTFRYVPDGPTILHNLSINIKSGEFIAFVGPSGSGKSTIYRLLLGFDNPESGAIYYDGQDLSGLDIGAVRKQLGVVLQNGKLMSGDVFSNIVGSAPLTLDDAWEAARIAGLEADIKAMPMGMHTVIAEGAGTLSGGQRQRLMIARAVVNKPRILLFDEATSALDNHTQSIVSQSIEHLNATRIVIAHRLSTIQKADRIFVIEAGQVSECGTYDELMAKGGAFALLAKRQLL</sequence>
<evidence type="ECO:0000256" key="3">
    <source>
        <dbReference type="ARBA" id="ARBA00022475"/>
    </source>
</evidence>
<keyword evidence="4 10" id="KW-0812">Transmembrane</keyword>
<dbReference type="EMBL" id="CP022129">
    <property type="protein sequence ID" value="ASF46677.1"/>
    <property type="molecule type" value="Genomic_DNA"/>
</dbReference>
<dbReference type="AlphaFoldDB" id="A0A1Z4BZG1"/>
<dbReference type="InterPro" id="IPR011527">
    <property type="entry name" value="ABC1_TM_dom"/>
</dbReference>
<evidence type="ECO:0000256" key="5">
    <source>
        <dbReference type="ARBA" id="ARBA00022741"/>
    </source>
</evidence>
<keyword evidence="5" id="KW-0547">Nucleotide-binding</keyword>
<evidence type="ECO:0000313" key="14">
    <source>
        <dbReference type="Proteomes" id="UP000197019"/>
    </source>
</evidence>
<dbReference type="InterPro" id="IPR039421">
    <property type="entry name" value="Type_1_exporter"/>
</dbReference>
<dbReference type="OrthoDB" id="9806127at2"/>
<dbReference type="Pfam" id="PF00664">
    <property type="entry name" value="ABC_membrane"/>
    <property type="match status" value="1"/>
</dbReference>
<dbReference type="SMART" id="SM00382">
    <property type="entry name" value="AAA"/>
    <property type="match status" value="1"/>
</dbReference>
<accession>A0A1Z4BZG1</accession>
<evidence type="ECO:0000259" key="12">
    <source>
        <dbReference type="PROSITE" id="PS50929"/>
    </source>
</evidence>
<dbReference type="GO" id="GO:0005886">
    <property type="term" value="C:plasma membrane"/>
    <property type="evidence" value="ECO:0007669"/>
    <property type="project" value="UniProtKB-SubCell"/>
</dbReference>
<comment type="subcellular location">
    <subcellularLocation>
        <location evidence="1">Cell membrane</location>
        <topology evidence="1">Multi-pass membrane protein</topology>
    </subcellularLocation>
</comment>